<dbReference type="AlphaFoldDB" id="A0A0J1HGF2"/>
<reference evidence="2 3" key="1">
    <citation type="submission" date="2015-05" db="EMBL/GenBank/DDBJ databases">
        <title>Photobacterium galathea sp. nov.</title>
        <authorList>
            <person name="Machado H."/>
            <person name="Gram L."/>
        </authorList>
    </citation>
    <scope>NUCLEOTIDE SEQUENCE [LARGE SCALE GENOMIC DNA]</scope>
    <source>
        <strain evidence="2 3">DSM 22954</strain>
    </source>
</reference>
<dbReference type="STRING" id="320778.ABT57_08500"/>
<evidence type="ECO:0000313" key="3">
    <source>
        <dbReference type="Proteomes" id="UP000035909"/>
    </source>
</evidence>
<keyword evidence="1" id="KW-0732">Signal</keyword>
<organism evidence="2 3">
    <name type="scientific">Photobacterium ganghwense</name>
    <dbReference type="NCBI Taxonomy" id="320778"/>
    <lineage>
        <taxon>Bacteria</taxon>
        <taxon>Pseudomonadati</taxon>
        <taxon>Pseudomonadota</taxon>
        <taxon>Gammaproteobacteria</taxon>
        <taxon>Vibrionales</taxon>
        <taxon>Vibrionaceae</taxon>
        <taxon>Photobacterium</taxon>
    </lineage>
</organism>
<dbReference type="Gene3D" id="2.60.120.380">
    <property type="match status" value="1"/>
</dbReference>
<gene>
    <name evidence="2" type="ORF">ABT57_08500</name>
</gene>
<evidence type="ECO:0000256" key="1">
    <source>
        <dbReference type="SAM" id="SignalP"/>
    </source>
</evidence>
<dbReference type="PATRIC" id="fig|320778.3.peg.1843"/>
<dbReference type="Proteomes" id="UP000035909">
    <property type="component" value="Unassembled WGS sequence"/>
</dbReference>
<proteinExistence type="predicted"/>
<keyword evidence="3" id="KW-1185">Reference proteome</keyword>
<evidence type="ECO:0008006" key="4">
    <source>
        <dbReference type="Google" id="ProtNLM"/>
    </source>
</evidence>
<feature type="chain" id="PRO_5005252582" description="DNA breaking-rejoining protein" evidence="1">
    <location>
        <begin position="23"/>
        <end position="137"/>
    </location>
</feature>
<evidence type="ECO:0000313" key="2">
    <source>
        <dbReference type="EMBL" id="KLV10684.1"/>
    </source>
</evidence>
<sequence length="137" mass="15240">MSKRFLWLLQCLMLLFVGSVMAADDIRTERVQFKKGESSAVVEGKIKGYEIVDYVLGAKAGQSMNVSMATKHTATYFNIMAPGENEVAMFVGSTSGNQYEGKLPASGDYKIRVYMMRSAARRDEVADYRLEMIISGN</sequence>
<name>A0A0J1HGF2_9GAMM</name>
<dbReference type="EMBL" id="LDOU01000006">
    <property type="protein sequence ID" value="KLV10684.1"/>
    <property type="molecule type" value="Genomic_DNA"/>
</dbReference>
<accession>A0A0J1HGF2</accession>
<feature type="signal peptide" evidence="1">
    <location>
        <begin position="1"/>
        <end position="22"/>
    </location>
</feature>
<protein>
    <recommendedName>
        <fullName evidence="4">DNA breaking-rejoining protein</fullName>
    </recommendedName>
</protein>
<comment type="caution">
    <text evidence="2">The sequence shown here is derived from an EMBL/GenBank/DDBJ whole genome shotgun (WGS) entry which is preliminary data.</text>
</comment>